<dbReference type="EMBL" id="SLWR01000004">
    <property type="protein sequence ID" value="TCO48312.1"/>
    <property type="molecule type" value="Genomic_DNA"/>
</dbReference>
<evidence type="ECO:0000313" key="5">
    <source>
        <dbReference type="Proteomes" id="UP000295573"/>
    </source>
</evidence>
<dbReference type="AlphaFoldDB" id="A0A4R2IUG4"/>
<dbReference type="SUPFAM" id="SSF46955">
    <property type="entry name" value="Putative DNA-binding domain"/>
    <property type="match status" value="1"/>
</dbReference>
<dbReference type="SMART" id="SM00422">
    <property type="entry name" value="HTH_MERR"/>
    <property type="match status" value="1"/>
</dbReference>
<sequence length="255" mass="28605">MERTVSEVARLAGVSVRTLRHYDAIGLLPPGRVAPNGYRYYGRPELLRLQRILLLRELDVSLPEIGRILDQGHDEVAALRDHRAQLLRERKRLEDVISAVDRTIAGLSGDETVTDDQFFAGLSAGRARLRRDLTERFGAAVGEHFETAVRATDGWSREEYEDLADEGRRLLLRMAAARDRGVPADSAEALELMEQHYQGVLALWPADASSYHALGDLILDNADQRAIIETVDLDLPPWLSRAIKAYAVRRLGYRG</sequence>
<organism evidence="4 5">
    <name type="scientific">Kribbella antiqua</name>
    <dbReference type="NCBI Taxonomy" id="2512217"/>
    <lineage>
        <taxon>Bacteria</taxon>
        <taxon>Bacillati</taxon>
        <taxon>Actinomycetota</taxon>
        <taxon>Actinomycetes</taxon>
        <taxon>Propionibacteriales</taxon>
        <taxon>Kribbellaceae</taxon>
        <taxon>Kribbella</taxon>
    </lineage>
</organism>
<evidence type="ECO:0000256" key="1">
    <source>
        <dbReference type="ARBA" id="ARBA00023125"/>
    </source>
</evidence>
<protein>
    <submittedName>
        <fullName evidence="4">DNA-binding transcriptional MerR regulator</fullName>
    </submittedName>
</protein>
<dbReference type="Gene3D" id="1.10.490.50">
    <property type="entry name" value="Antibiotic binding domain of TipA-like multidrug resistance regulators"/>
    <property type="match status" value="1"/>
</dbReference>
<evidence type="ECO:0000313" key="4">
    <source>
        <dbReference type="EMBL" id="TCO48312.1"/>
    </source>
</evidence>
<reference evidence="4 5" key="1">
    <citation type="journal article" date="2015" name="Stand. Genomic Sci.">
        <title>Genomic Encyclopedia of Bacterial and Archaeal Type Strains, Phase III: the genomes of soil and plant-associated and newly described type strains.</title>
        <authorList>
            <person name="Whitman W.B."/>
            <person name="Woyke T."/>
            <person name="Klenk H.P."/>
            <person name="Zhou Y."/>
            <person name="Lilburn T.G."/>
            <person name="Beck B.J."/>
            <person name="De Vos P."/>
            <person name="Vandamme P."/>
            <person name="Eisen J.A."/>
            <person name="Garrity G."/>
            <person name="Hugenholtz P."/>
            <person name="Kyrpides N.C."/>
        </authorList>
    </citation>
    <scope>NUCLEOTIDE SEQUENCE [LARGE SCALE GENOMIC DNA]</scope>
    <source>
        <strain evidence="4 5">VKM Ac-2541</strain>
    </source>
</reference>
<dbReference type="PROSITE" id="PS00552">
    <property type="entry name" value="HTH_MERR_1"/>
    <property type="match status" value="1"/>
</dbReference>
<dbReference type="InterPro" id="IPR012925">
    <property type="entry name" value="TipAS_dom"/>
</dbReference>
<accession>A0A4R2IUG4</accession>
<keyword evidence="1 4" id="KW-0238">DNA-binding</keyword>
<gene>
    <name evidence="4" type="ORF">EV646_104129</name>
</gene>
<keyword evidence="2" id="KW-0175">Coiled coil</keyword>
<dbReference type="PROSITE" id="PS50937">
    <property type="entry name" value="HTH_MERR_2"/>
    <property type="match status" value="1"/>
</dbReference>
<dbReference type="Pfam" id="PF13411">
    <property type="entry name" value="MerR_1"/>
    <property type="match status" value="1"/>
</dbReference>
<keyword evidence="5" id="KW-1185">Reference proteome</keyword>
<comment type="caution">
    <text evidence="4">The sequence shown here is derived from an EMBL/GenBank/DDBJ whole genome shotgun (WGS) entry which is preliminary data.</text>
</comment>
<dbReference type="GO" id="GO:0003677">
    <property type="term" value="F:DNA binding"/>
    <property type="evidence" value="ECO:0007669"/>
    <property type="project" value="UniProtKB-KW"/>
</dbReference>
<dbReference type="Gene3D" id="1.10.1660.10">
    <property type="match status" value="1"/>
</dbReference>
<dbReference type="PANTHER" id="PTHR30204:SF97">
    <property type="entry name" value="MERR FAMILY REGULATORY PROTEIN"/>
    <property type="match status" value="1"/>
</dbReference>
<dbReference type="SUPFAM" id="SSF89082">
    <property type="entry name" value="Antibiotic binding domain of TipA-like multidrug resistance regulators"/>
    <property type="match status" value="1"/>
</dbReference>
<proteinExistence type="predicted"/>
<evidence type="ECO:0000259" key="3">
    <source>
        <dbReference type="PROSITE" id="PS50937"/>
    </source>
</evidence>
<feature type="coiled-coil region" evidence="2">
    <location>
        <begin position="76"/>
        <end position="103"/>
    </location>
</feature>
<dbReference type="RefSeq" id="WP_132148087.1">
    <property type="nucleotide sequence ID" value="NZ_SLWR01000004.1"/>
</dbReference>
<feature type="domain" description="HTH merR-type" evidence="3">
    <location>
        <begin position="1"/>
        <end position="71"/>
    </location>
</feature>
<dbReference type="CDD" id="cd01106">
    <property type="entry name" value="HTH_TipAL-Mta"/>
    <property type="match status" value="1"/>
</dbReference>
<dbReference type="PRINTS" id="PR00040">
    <property type="entry name" value="HTHMERR"/>
</dbReference>
<dbReference type="InterPro" id="IPR000551">
    <property type="entry name" value="MerR-type_HTH_dom"/>
</dbReference>
<dbReference type="GO" id="GO:0003700">
    <property type="term" value="F:DNA-binding transcription factor activity"/>
    <property type="evidence" value="ECO:0007669"/>
    <property type="project" value="InterPro"/>
</dbReference>
<name>A0A4R2IUG4_9ACTN</name>
<dbReference type="InterPro" id="IPR009061">
    <property type="entry name" value="DNA-bd_dom_put_sf"/>
</dbReference>
<evidence type="ECO:0000256" key="2">
    <source>
        <dbReference type="SAM" id="Coils"/>
    </source>
</evidence>
<dbReference type="InterPro" id="IPR036244">
    <property type="entry name" value="TipA-like_antibiotic-bd"/>
</dbReference>
<dbReference type="Pfam" id="PF07739">
    <property type="entry name" value="TipAS"/>
    <property type="match status" value="1"/>
</dbReference>
<dbReference type="InterPro" id="IPR047057">
    <property type="entry name" value="MerR_fam"/>
</dbReference>
<dbReference type="PANTHER" id="PTHR30204">
    <property type="entry name" value="REDOX-CYCLING DRUG-SENSING TRANSCRIPTIONAL ACTIVATOR SOXR"/>
    <property type="match status" value="1"/>
</dbReference>
<dbReference type="OrthoDB" id="4569196at2"/>
<dbReference type="Proteomes" id="UP000295573">
    <property type="component" value="Unassembled WGS sequence"/>
</dbReference>